<accession>A0A077NEW8</accession>
<reference evidence="1" key="1">
    <citation type="submission" date="2013-07" db="EMBL/GenBank/DDBJ databases">
        <title>Sub-species coevolution in mutualistic symbiosis.</title>
        <authorList>
            <person name="Murfin K."/>
            <person name="Klassen J."/>
            <person name="Lee M."/>
            <person name="Forst S."/>
            <person name="Stock P."/>
            <person name="Goodrich-Blair H."/>
        </authorList>
    </citation>
    <scope>NUCLEOTIDE SEQUENCE [LARGE SCALE GENOMIC DNA]</scope>
    <source>
        <strain evidence="1">Puntauvense</strain>
    </source>
</reference>
<dbReference type="HOGENOM" id="CLU_2756900_0_0_6"/>
<name>A0A077NEW8_XENBV</name>
<organism evidence="1">
    <name type="scientific">Xenorhabdus bovienii str. puntauvense</name>
    <dbReference type="NCBI Taxonomy" id="1398201"/>
    <lineage>
        <taxon>Bacteria</taxon>
        <taxon>Pseudomonadati</taxon>
        <taxon>Pseudomonadota</taxon>
        <taxon>Gammaproteobacteria</taxon>
        <taxon>Enterobacterales</taxon>
        <taxon>Morganellaceae</taxon>
        <taxon>Xenorhabdus</taxon>
    </lineage>
</organism>
<gene>
    <name evidence="1" type="ORF">XBP1_2370001</name>
</gene>
<dbReference type="AlphaFoldDB" id="A0A077NEW8"/>
<dbReference type="Proteomes" id="UP000028511">
    <property type="component" value="Unassembled WGS sequence"/>
</dbReference>
<proteinExistence type="predicted"/>
<comment type="caution">
    <text evidence="1">The sequence shown here is derived from an EMBL/GenBank/DDBJ whole genome shotgun (WGS) entry which is preliminary data.</text>
</comment>
<sequence>MVQNAFARIKYFRAITTKYDKLKPNYASILVLAFINESRSSAKISIHGAILNKLINEIICTFVIVGNTIH</sequence>
<evidence type="ECO:0000313" key="1">
    <source>
        <dbReference type="EMBL" id="CDG96897.1"/>
    </source>
</evidence>
<protein>
    <submittedName>
        <fullName evidence="1">Uncharacterized protein</fullName>
    </submittedName>
</protein>
<dbReference type="EMBL" id="CBSW010000154">
    <property type="protein sequence ID" value="CDG96897.1"/>
    <property type="molecule type" value="Genomic_DNA"/>
</dbReference>